<dbReference type="GO" id="GO:0003905">
    <property type="term" value="F:alkylbase DNA N-glycosylase activity"/>
    <property type="evidence" value="ECO:0007669"/>
    <property type="project" value="InterPro"/>
</dbReference>
<dbReference type="Proteomes" id="UP000664034">
    <property type="component" value="Unassembled WGS sequence"/>
</dbReference>
<keyword evidence="2 5" id="KW-0227">DNA damage</keyword>
<keyword evidence="4 5" id="KW-0234">DNA repair</keyword>
<protein>
    <recommendedName>
        <fullName evidence="5">Putative 3-methyladenine DNA glycosylase</fullName>
        <ecNumber evidence="5">3.2.2.-</ecNumber>
    </recommendedName>
</protein>
<dbReference type="EMBL" id="JAFMYV010000011">
    <property type="protein sequence ID" value="MBO0938849.1"/>
    <property type="molecule type" value="Genomic_DNA"/>
</dbReference>
<evidence type="ECO:0000256" key="5">
    <source>
        <dbReference type="HAMAP-Rule" id="MF_00527"/>
    </source>
</evidence>
<dbReference type="PANTHER" id="PTHR10429">
    <property type="entry name" value="DNA-3-METHYLADENINE GLYCOSYLASE"/>
    <property type="match status" value="1"/>
</dbReference>
<dbReference type="Gene3D" id="3.10.300.10">
    <property type="entry name" value="Methylpurine-DNA glycosylase (MPG)"/>
    <property type="match status" value="1"/>
</dbReference>
<dbReference type="SUPFAM" id="SSF50486">
    <property type="entry name" value="FMT C-terminal domain-like"/>
    <property type="match status" value="1"/>
</dbReference>
<dbReference type="CDD" id="cd00540">
    <property type="entry name" value="AAG"/>
    <property type="match status" value="1"/>
</dbReference>
<sequence>MTPKQTVRLTNDRLPLDFYEKHDTLTLAQLLLGCELVHETPEGRAAGIIVETEGYITGDPACHAYRRATTRNAAMFGPAGTLYVYQIYNHYNCINVVTGPEGVGEAVLIRALEPTDGTELMALRRNEAFKTGFERYRQNTIDPTTADGFRNLCNGPGKLVISLGISRQADNFSSLVTGPTHISPPVLVDFELVTTTRIGITQGVELPYRYYIKGNRFVSKK</sequence>
<evidence type="ECO:0000313" key="6">
    <source>
        <dbReference type="EMBL" id="MBO0938849.1"/>
    </source>
</evidence>
<accession>A0A939GKD1</accession>
<organism evidence="6 7">
    <name type="scientific">Fibrella rubiginis</name>
    <dbReference type="NCBI Taxonomy" id="2817060"/>
    <lineage>
        <taxon>Bacteria</taxon>
        <taxon>Pseudomonadati</taxon>
        <taxon>Bacteroidota</taxon>
        <taxon>Cytophagia</taxon>
        <taxon>Cytophagales</taxon>
        <taxon>Spirosomataceae</taxon>
        <taxon>Fibrella</taxon>
    </lineage>
</organism>
<dbReference type="PROSITE" id="PS51257">
    <property type="entry name" value="PROKAR_LIPOPROTEIN"/>
    <property type="match status" value="1"/>
</dbReference>
<dbReference type="GO" id="GO:0003677">
    <property type="term" value="F:DNA binding"/>
    <property type="evidence" value="ECO:0007669"/>
    <property type="project" value="InterPro"/>
</dbReference>
<evidence type="ECO:0000256" key="1">
    <source>
        <dbReference type="ARBA" id="ARBA00009232"/>
    </source>
</evidence>
<evidence type="ECO:0000256" key="3">
    <source>
        <dbReference type="ARBA" id="ARBA00022801"/>
    </source>
</evidence>
<dbReference type="InterPro" id="IPR036995">
    <property type="entry name" value="MPG_sf"/>
</dbReference>
<dbReference type="HAMAP" id="MF_00527">
    <property type="entry name" value="3MGH"/>
    <property type="match status" value="1"/>
</dbReference>
<keyword evidence="7" id="KW-1185">Reference proteome</keyword>
<evidence type="ECO:0000313" key="7">
    <source>
        <dbReference type="Proteomes" id="UP000664034"/>
    </source>
</evidence>
<gene>
    <name evidence="6" type="ORF">J2I47_20015</name>
</gene>
<reference evidence="6" key="1">
    <citation type="submission" date="2021-03" db="EMBL/GenBank/DDBJ databases">
        <title>Fibrella sp. HMF5335 genome sequencing and assembly.</title>
        <authorList>
            <person name="Kang H."/>
            <person name="Kim H."/>
            <person name="Bae S."/>
            <person name="Joh K."/>
        </authorList>
    </citation>
    <scope>NUCLEOTIDE SEQUENCE</scope>
    <source>
        <strain evidence="6">HMF5335</strain>
    </source>
</reference>
<name>A0A939GKD1_9BACT</name>
<proteinExistence type="inferred from homology"/>
<comment type="caution">
    <text evidence="6">The sequence shown here is derived from an EMBL/GenBank/DDBJ whole genome shotgun (WGS) entry which is preliminary data.</text>
</comment>
<dbReference type="GO" id="GO:0006284">
    <property type="term" value="P:base-excision repair"/>
    <property type="evidence" value="ECO:0007669"/>
    <property type="project" value="InterPro"/>
</dbReference>
<dbReference type="PANTHER" id="PTHR10429:SF0">
    <property type="entry name" value="DNA-3-METHYLADENINE GLYCOSYLASE"/>
    <property type="match status" value="1"/>
</dbReference>
<dbReference type="AlphaFoldDB" id="A0A939GKD1"/>
<dbReference type="NCBIfam" id="TIGR00567">
    <property type="entry name" value="3mg"/>
    <property type="match status" value="1"/>
</dbReference>
<dbReference type="InterPro" id="IPR011034">
    <property type="entry name" value="Formyl_transferase-like_C_sf"/>
</dbReference>
<evidence type="ECO:0000256" key="4">
    <source>
        <dbReference type="ARBA" id="ARBA00023204"/>
    </source>
</evidence>
<dbReference type="FunFam" id="3.10.300.10:FF:000001">
    <property type="entry name" value="Putative 3-methyladenine DNA glycosylase"/>
    <property type="match status" value="1"/>
</dbReference>
<comment type="similarity">
    <text evidence="1 5">Belongs to the DNA glycosylase MPG family.</text>
</comment>
<dbReference type="EC" id="3.2.2.-" evidence="5"/>
<dbReference type="RefSeq" id="WP_207366385.1">
    <property type="nucleotide sequence ID" value="NZ_JAFMYV010000011.1"/>
</dbReference>
<keyword evidence="3 5" id="KW-0378">Hydrolase</keyword>
<dbReference type="InterPro" id="IPR003180">
    <property type="entry name" value="MPG"/>
</dbReference>
<evidence type="ECO:0000256" key="2">
    <source>
        <dbReference type="ARBA" id="ARBA00022763"/>
    </source>
</evidence>
<dbReference type="Pfam" id="PF02245">
    <property type="entry name" value="Pur_DNA_glyco"/>
    <property type="match status" value="1"/>
</dbReference>